<protein>
    <submittedName>
        <fullName evidence="1">Uncharacterized protein</fullName>
    </submittedName>
</protein>
<dbReference type="OrthoDB" id="3996548at2759"/>
<organism evidence="1 2">
    <name type="scientific">Ogataea polymorpha</name>
    <dbReference type="NCBI Taxonomy" id="460523"/>
    <lineage>
        <taxon>Eukaryota</taxon>
        <taxon>Fungi</taxon>
        <taxon>Dikarya</taxon>
        <taxon>Ascomycota</taxon>
        <taxon>Saccharomycotina</taxon>
        <taxon>Pichiomycetes</taxon>
        <taxon>Pichiales</taxon>
        <taxon>Pichiaceae</taxon>
        <taxon>Ogataea</taxon>
    </lineage>
</organism>
<reference evidence="1" key="1">
    <citation type="journal article" date="2021" name="Open Biol.">
        <title>Shared evolutionary footprints suggest mitochondrial oxidative damage underlies multiple complex I losses in fungi.</title>
        <authorList>
            <person name="Schikora-Tamarit M.A."/>
            <person name="Marcet-Houben M."/>
            <person name="Nosek J."/>
            <person name="Gabaldon T."/>
        </authorList>
    </citation>
    <scope>NUCLEOTIDE SEQUENCE</scope>
    <source>
        <strain evidence="1">NCAIM Y.01608</strain>
    </source>
</reference>
<dbReference type="EMBL" id="JAEUBD010000146">
    <property type="protein sequence ID" value="KAH3676719.1"/>
    <property type="molecule type" value="Genomic_DNA"/>
</dbReference>
<reference evidence="1" key="2">
    <citation type="submission" date="2021-01" db="EMBL/GenBank/DDBJ databases">
        <authorList>
            <person name="Schikora-Tamarit M.A."/>
        </authorList>
    </citation>
    <scope>NUCLEOTIDE SEQUENCE</scope>
    <source>
        <strain evidence="1">NCAIM Y.01608</strain>
    </source>
</reference>
<keyword evidence="2" id="KW-1185">Reference proteome</keyword>
<dbReference type="AlphaFoldDB" id="A0A1B7SCJ3"/>
<evidence type="ECO:0000313" key="2">
    <source>
        <dbReference type="Proteomes" id="UP000788993"/>
    </source>
</evidence>
<name>A0A1B7SCJ3_9ASCO</name>
<proteinExistence type="predicted"/>
<gene>
    <name evidence="1" type="ORF">OGATHE_001209</name>
</gene>
<dbReference type="RefSeq" id="XP_018209164.1">
    <property type="nucleotide sequence ID" value="XM_018354892.1"/>
</dbReference>
<comment type="caution">
    <text evidence="1">The sequence shown here is derived from an EMBL/GenBank/DDBJ whole genome shotgun (WGS) entry which is preliminary data.</text>
</comment>
<accession>A0A1B7SCJ3</accession>
<evidence type="ECO:0000313" key="1">
    <source>
        <dbReference type="EMBL" id="KAH3676719.1"/>
    </source>
</evidence>
<dbReference type="Proteomes" id="UP000788993">
    <property type="component" value="Unassembled WGS sequence"/>
</dbReference>
<sequence>MVRVSSLRSSKFWTFYVLGAHLLQMAAVDAASVQHRAEADALQAHLSDTQQVLAPAPYYEKRDYEEADFEAENYYEDDEEYVAEEYQEEEEEDGDLEASSAGFSVDVPVKGPVAEEDQSYDKEGRQLVYEVDVDQVKNMIDLYLAMGKEKFAGFLATCSNGHFMEAMKMLSADMASNKEGGNLGRLNKFLDATEEYLKHNTAAEMFRNAFKGGKDVETFKQLEKLDQYCVENEEECNDELTFQQQSVENSTLSIEYKRQARRRSKLIQQVLQDIEDGKDVPISAAEFEYREGNIFLDENSNEYYELNDDDCQSGASHLRSSFSTLIAIFMVTLLI</sequence>